<dbReference type="PRINTS" id="PR00080">
    <property type="entry name" value="SDRFAMILY"/>
</dbReference>
<accession>A0ABU4T1R8</accession>
<dbReference type="PRINTS" id="PR00081">
    <property type="entry name" value="GDHRDH"/>
</dbReference>
<dbReference type="InterPro" id="IPR002347">
    <property type="entry name" value="SDR_fam"/>
</dbReference>
<gene>
    <name evidence="4" type="ORF">SK803_17110</name>
</gene>
<comment type="caution">
    <text evidence="4">The sequence shown here is derived from an EMBL/GenBank/DDBJ whole genome shotgun (WGS) entry which is preliminary data.</text>
</comment>
<keyword evidence="2" id="KW-0560">Oxidoreductase</keyword>
<organism evidence="4 5">
    <name type="scientific">Lentzea miocenica</name>
    <dbReference type="NCBI Taxonomy" id="3095431"/>
    <lineage>
        <taxon>Bacteria</taxon>
        <taxon>Bacillati</taxon>
        <taxon>Actinomycetota</taxon>
        <taxon>Actinomycetes</taxon>
        <taxon>Pseudonocardiales</taxon>
        <taxon>Pseudonocardiaceae</taxon>
        <taxon>Lentzea</taxon>
    </lineage>
</organism>
<dbReference type="NCBIfam" id="NF006119">
    <property type="entry name" value="PRK08264.1-5"/>
    <property type="match status" value="1"/>
</dbReference>
<reference evidence="4 5" key="2">
    <citation type="submission" date="2023-11" db="EMBL/GenBank/DDBJ databases">
        <authorList>
            <person name="Lara A.C."/>
            <person name="Chronakova A."/>
        </authorList>
    </citation>
    <scope>NUCLEOTIDE SEQUENCE [LARGE SCALE GENOMIC DNA]</scope>
    <source>
        <strain evidence="4 5">BCCO 10_0856</strain>
    </source>
</reference>
<evidence type="ECO:0000256" key="2">
    <source>
        <dbReference type="ARBA" id="ARBA00023002"/>
    </source>
</evidence>
<proteinExistence type="inferred from homology"/>
<dbReference type="InterPro" id="IPR036291">
    <property type="entry name" value="NAD(P)-bd_dom_sf"/>
</dbReference>
<name>A0ABU4T1R8_9PSEU</name>
<evidence type="ECO:0000313" key="4">
    <source>
        <dbReference type="EMBL" id="MDX8031947.1"/>
    </source>
</evidence>
<dbReference type="Proteomes" id="UP001285521">
    <property type="component" value="Unassembled WGS sequence"/>
</dbReference>
<evidence type="ECO:0000256" key="3">
    <source>
        <dbReference type="RuleBase" id="RU000363"/>
    </source>
</evidence>
<dbReference type="InterPro" id="IPR020904">
    <property type="entry name" value="Sc_DH/Rdtase_CS"/>
</dbReference>
<comment type="similarity">
    <text evidence="1 3">Belongs to the short-chain dehydrogenases/reductases (SDR) family.</text>
</comment>
<dbReference type="Gene3D" id="3.40.50.720">
    <property type="entry name" value="NAD(P)-binding Rossmann-like Domain"/>
    <property type="match status" value="1"/>
</dbReference>
<evidence type="ECO:0000313" key="5">
    <source>
        <dbReference type="Proteomes" id="UP001285521"/>
    </source>
</evidence>
<dbReference type="EMBL" id="JAXAVW010000013">
    <property type="protein sequence ID" value="MDX8031947.1"/>
    <property type="molecule type" value="Genomic_DNA"/>
</dbReference>
<dbReference type="PROSITE" id="PS00061">
    <property type="entry name" value="ADH_SHORT"/>
    <property type="match status" value="1"/>
</dbReference>
<dbReference type="SUPFAM" id="SSF51735">
    <property type="entry name" value="NAD(P)-binding Rossmann-fold domains"/>
    <property type="match status" value="1"/>
</dbReference>
<protein>
    <submittedName>
        <fullName evidence="4">SDR family oxidoreductase</fullName>
    </submittedName>
</protein>
<sequence length="223" mass="23169">MELTNAVAVITGANRGLGRVLAAQLLERGAKVYATARRPESVDLPGVTPLYLDVTKPESIAEAAAKAGDATLLINNAGISTHTYLTKGDLDSIRLEMETHYFGPLATIRAFAPVIAGNGGGGILNVLSVLSWAHLPDYGAYAAAKAAAWALTNAARSELADQKIQVSALHVGYMDTDMADYVAPENKTSPEQVAKIALDGFAAGLPEILADDLSRAVKAGLAG</sequence>
<dbReference type="RefSeq" id="WP_319967000.1">
    <property type="nucleotide sequence ID" value="NZ_JAXAVW010000013.1"/>
</dbReference>
<dbReference type="PANTHER" id="PTHR44196:SF1">
    <property type="entry name" value="DEHYDROGENASE_REDUCTASE SDR FAMILY MEMBER 7B"/>
    <property type="match status" value="1"/>
</dbReference>
<dbReference type="Pfam" id="PF00106">
    <property type="entry name" value="adh_short"/>
    <property type="match status" value="1"/>
</dbReference>
<evidence type="ECO:0000256" key="1">
    <source>
        <dbReference type="ARBA" id="ARBA00006484"/>
    </source>
</evidence>
<dbReference type="PANTHER" id="PTHR44196">
    <property type="entry name" value="DEHYDROGENASE/REDUCTASE SDR FAMILY MEMBER 7B"/>
    <property type="match status" value="1"/>
</dbReference>
<keyword evidence="5" id="KW-1185">Reference proteome</keyword>
<reference evidence="4 5" key="1">
    <citation type="submission" date="2023-11" db="EMBL/GenBank/DDBJ databases">
        <title>Lentzea sokolovensis, sp. nov., Lentzea kristufkii, sp. nov., and Lentzea miocenensis, sp. nov., rare actinobacteria from Sokolov Coal Basin, Miocene lacustrine sediment, Czech Republic.</title>
        <authorList>
            <person name="Lara A."/>
            <person name="Kotroba L."/>
            <person name="Nouioui I."/>
            <person name="Neumann-Schaal M."/>
            <person name="Mast Y."/>
            <person name="Chronakova A."/>
        </authorList>
    </citation>
    <scope>NUCLEOTIDE SEQUENCE [LARGE SCALE GENOMIC DNA]</scope>
    <source>
        <strain evidence="4 5">BCCO 10_0856</strain>
    </source>
</reference>